<dbReference type="RefSeq" id="WP_012598457.1">
    <property type="nucleotide sequence ID" value="NC_011729.1"/>
</dbReference>
<evidence type="ECO:0000313" key="2">
    <source>
        <dbReference type="Proteomes" id="UP000002384"/>
    </source>
</evidence>
<dbReference type="EMBL" id="CP001291">
    <property type="protein sequence ID" value="ACK69511.1"/>
    <property type="molecule type" value="Genomic_DNA"/>
</dbReference>
<name>B7KJR2_GLOC7</name>
<dbReference type="KEGG" id="cyc:PCC7424_1057"/>
<gene>
    <name evidence="1" type="ordered locus">PCC7424_1057</name>
</gene>
<dbReference type="Proteomes" id="UP000002384">
    <property type="component" value="Chromosome"/>
</dbReference>
<evidence type="ECO:0000313" key="1">
    <source>
        <dbReference type="EMBL" id="ACK69511.1"/>
    </source>
</evidence>
<accession>B7KJR2</accession>
<proteinExistence type="predicted"/>
<dbReference type="STRING" id="65393.PCC7424_1057"/>
<reference evidence="2" key="1">
    <citation type="journal article" date="2011" name="MBio">
        <title>Novel metabolic attributes of the genus Cyanothece, comprising a group of unicellular nitrogen-fixing Cyanobacteria.</title>
        <authorList>
            <person name="Bandyopadhyay A."/>
            <person name="Elvitigala T."/>
            <person name="Welsh E."/>
            <person name="Stockel J."/>
            <person name="Liberton M."/>
            <person name="Min H."/>
            <person name="Sherman L.A."/>
            <person name="Pakrasi H.B."/>
        </authorList>
    </citation>
    <scope>NUCLEOTIDE SEQUENCE [LARGE SCALE GENOMIC DNA]</scope>
    <source>
        <strain evidence="2">PCC 7424</strain>
    </source>
</reference>
<sequence length="51" mass="5648">MTIFCSSLVIGLIAVALLAQKGLSQQVQEETLPIPVRVDDVDNLAKIRKRR</sequence>
<keyword evidence="2" id="KW-1185">Reference proteome</keyword>
<organism evidence="1 2">
    <name type="scientific">Gloeothece citriformis (strain PCC 7424)</name>
    <name type="common">Cyanothece sp. (strain PCC 7424)</name>
    <dbReference type="NCBI Taxonomy" id="65393"/>
    <lineage>
        <taxon>Bacteria</taxon>
        <taxon>Bacillati</taxon>
        <taxon>Cyanobacteriota</taxon>
        <taxon>Cyanophyceae</taxon>
        <taxon>Oscillatoriophycideae</taxon>
        <taxon>Chroococcales</taxon>
        <taxon>Aphanothecaceae</taxon>
        <taxon>Gloeothece</taxon>
        <taxon>Gloeothece citriformis</taxon>
    </lineage>
</organism>
<dbReference type="AlphaFoldDB" id="B7KJR2"/>
<protein>
    <submittedName>
        <fullName evidence="1">Uncharacterized protein</fullName>
    </submittedName>
</protein>
<dbReference type="HOGENOM" id="CLU_3097970_0_0_3"/>